<evidence type="ECO:0000256" key="4">
    <source>
        <dbReference type="ARBA" id="ARBA00022631"/>
    </source>
</evidence>
<dbReference type="OrthoDB" id="9992118at2759"/>
<dbReference type="PANTHER" id="PTHR42874">
    <property type="entry name" value="URICASE"/>
    <property type="match status" value="1"/>
</dbReference>
<feature type="binding site" evidence="9">
    <location>
        <position position="235"/>
    </location>
    <ligand>
        <name>urate</name>
        <dbReference type="ChEBI" id="CHEBI:17775"/>
    </ligand>
</feature>
<feature type="binding site" evidence="9">
    <location>
        <position position="261"/>
    </location>
    <ligand>
        <name>urate</name>
        <dbReference type="ChEBI" id="CHEBI:17775"/>
    </ligand>
</feature>
<sequence>MSSLSAARYGKDNVRVLKVWRDPNDRNHQAVIELTVRVLLEGDIEESYTKADNSPVVPTDTVKNTVYILAKQNNVWPIEQFGATLVNHFISRYPHIHAAHADIVQHRWTRFDVQGKPHPHSFMRDGAETRLVSVSKKDDGSPFQITSGIKELTVLKSTGSMFHGYHMCEYTTLKPTWDRILSTDVDSSWIWSPSAVSTYGQVKKLAADGVFDGAWEGARNTTLETFALDNSASVQATMYNMCQTILKEFKHISDVSYSLPNKHYFEIDLSWHKGLQNTGKDAEVYAPQSNPNGLIKCTVSRNQAAKL</sequence>
<evidence type="ECO:0000256" key="3">
    <source>
        <dbReference type="ARBA" id="ARBA00009760"/>
    </source>
</evidence>
<feature type="active site" description="Charge relay system" evidence="8">
    <location>
        <position position="11"/>
    </location>
</feature>
<dbReference type="GO" id="GO:0005777">
    <property type="term" value="C:peroxisome"/>
    <property type="evidence" value="ECO:0007669"/>
    <property type="project" value="UniProtKB-SubCell"/>
</dbReference>
<reference evidence="11" key="1">
    <citation type="journal article" date="2019" name="G3 (Bethesda)">
        <title>Genome Assemblies of Two Rare Opportunistic Yeast Pathogens: Diutina rugosa (syn. Candida rugosa) and Trichomonascus ciferrii (syn. Candida ciferrii).</title>
        <authorList>
            <person name="Mixao V."/>
            <person name="Saus E."/>
            <person name="Hansen A.P."/>
            <person name="Lass-Florl C."/>
            <person name="Gabaldon T."/>
        </authorList>
    </citation>
    <scope>NUCLEOTIDE SEQUENCE</scope>
    <source>
        <strain evidence="11">CBS 4856</strain>
    </source>
</reference>
<comment type="similarity">
    <text evidence="3 7 10">Belongs to the uricase family.</text>
</comment>
<comment type="subcellular location">
    <subcellularLocation>
        <location evidence="1 7">Peroxisome</location>
    </subcellularLocation>
</comment>
<dbReference type="PROSITE" id="PS00366">
    <property type="entry name" value="URICASE"/>
    <property type="match status" value="1"/>
</dbReference>
<feature type="binding site" evidence="9">
    <location>
        <position position="234"/>
    </location>
    <ligand>
        <name>urate</name>
        <dbReference type="ChEBI" id="CHEBI:17775"/>
    </ligand>
</feature>
<dbReference type="NCBIfam" id="TIGR03383">
    <property type="entry name" value="urate_oxi"/>
    <property type="match status" value="1"/>
</dbReference>
<feature type="binding site" evidence="9">
    <location>
        <position position="60"/>
    </location>
    <ligand>
        <name>urate</name>
        <dbReference type="ChEBI" id="CHEBI:17775"/>
    </ligand>
</feature>
<feature type="active site" description="Charge relay system" evidence="8">
    <location>
        <position position="59"/>
    </location>
</feature>
<dbReference type="InterPro" id="IPR019842">
    <property type="entry name" value="Uricase_CS"/>
</dbReference>
<evidence type="ECO:0000256" key="8">
    <source>
        <dbReference type="PIRSR" id="PIRSR000241-1"/>
    </source>
</evidence>
<dbReference type="PRINTS" id="PR00093">
    <property type="entry name" value="URICASE"/>
</dbReference>
<dbReference type="GO" id="GO:0006145">
    <property type="term" value="P:purine nucleobase catabolic process"/>
    <property type="evidence" value="ECO:0007669"/>
    <property type="project" value="TreeGrafter"/>
</dbReference>
<organism evidence="11 12">
    <name type="scientific">Trichomonascus ciferrii</name>
    <dbReference type="NCBI Taxonomy" id="44093"/>
    <lineage>
        <taxon>Eukaryota</taxon>
        <taxon>Fungi</taxon>
        <taxon>Dikarya</taxon>
        <taxon>Ascomycota</taxon>
        <taxon>Saccharomycotina</taxon>
        <taxon>Dipodascomycetes</taxon>
        <taxon>Dipodascales</taxon>
        <taxon>Trichomonascaceae</taxon>
        <taxon>Trichomonascus</taxon>
        <taxon>Trichomonascus ciferrii complex</taxon>
    </lineage>
</organism>
<dbReference type="FunFam" id="3.10.270.10:FF:000001">
    <property type="entry name" value="Uricase"/>
    <property type="match status" value="1"/>
</dbReference>
<dbReference type="PIRSF" id="PIRSF000241">
    <property type="entry name" value="Urate_oxidase"/>
    <property type="match status" value="1"/>
</dbReference>
<evidence type="ECO:0000256" key="2">
    <source>
        <dbReference type="ARBA" id="ARBA00004831"/>
    </source>
</evidence>
<dbReference type="SUPFAM" id="SSF55620">
    <property type="entry name" value="Tetrahydrobiopterin biosynthesis enzymes-like"/>
    <property type="match status" value="2"/>
</dbReference>
<feature type="binding site" evidence="9">
    <location>
        <position position="235"/>
    </location>
    <ligand>
        <name>5-hydroxyisourate</name>
        <dbReference type="ChEBI" id="CHEBI:18072"/>
    </ligand>
</feature>
<keyword evidence="6 7" id="KW-0576">Peroxisome</keyword>
<evidence type="ECO:0000256" key="5">
    <source>
        <dbReference type="ARBA" id="ARBA00023002"/>
    </source>
</evidence>
<accession>A0A642UYA3</accession>
<feature type="binding site" evidence="9">
    <location>
        <position position="60"/>
    </location>
    <ligand>
        <name>5-hydroxyisourate</name>
        <dbReference type="ChEBI" id="CHEBI:18072"/>
    </ligand>
</feature>
<feature type="binding site" evidence="9">
    <location>
        <position position="179"/>
    </location>
    <ligand>
        <name>5-hydroxyisourate</name>
        <dbReference type="ChEBI" id="CHEBI:18072"/>
    </ligand>
</feature>
<dbReference type="Proteomes" id="UP000761534">
    <property type="component" value="Unassembled WGS sequence"/>
</dbReference>
<gene>
    <name evidence="11" type="ORF">TRICI_004865</name>
</gene>
<comment type="catalytic activity">
    <reaction evidence="7 10">
        <text>urate + O2 + H2O = 5-hydroxyisourate + H2O2</text>
        <dbReference type="Rhea" id="RHEA:21368"/>
        <dbReference type="ChEBI" id="CHEBI:15377"/>
        <dbReference type="ChEBI" id="CHEBI:15379"/>
        <dbReference type="ChEBI" id="CHEBI:16240"/>
        <dbReference type="ChEBI" id="CHEBI:17775"/>
        <dbReference type="ChEBI" id="CHEBI:18072"/>
        <dbReference type="EC" id="1.7.3.3"/>
    </reaction>
</comment>
<comment type="caution">
    <text evidence="11">The sequence shown here is derived from an EMBL/GenBank/DDBJ whole genome shotgun (WGS) entry which is preliminary data.</text>
</comment>
<dbReference type="VEuPathDB" id="FungiDB:TRICI_004865"/>
<dbReference type="UniPathway" id="UPA00394">
    <property type="reaction ID" value="UER00650"/>
</dbReference>
<evidence type="ECO:0000256" key="6">
    <source>
        <dbReference type="ARBA" id="ARBA00023140"/>
    </source>
</evidence>
<evidence type="ECO:0000256" key="10">
    <source>
        <dbReference type="RuleBase" id="RU004455"/>
    </source>
</evidence>
<dbReference type="Gene3D" id="3.10.270.10">
    <property type="entry name" value="Urate Oxidase"/>
    <property type="match status" value="1"/>
</dbReference>
<feature type="binding site" evidence="9">
    <location>
        <position position="179"/>
    </location>
    <ligand>
        <name>urate</name>
        <dbReference type="ChEBI" id="CHEBI:17775"/>
    </ligand>
</feature>
<dbReference type="PANTHER" id="PTHR42874:SF1">
    <property type="entry name" value="URICASE"/>
    <property type="match status" value="1"/>
</dbReference>
<feature type="binding site" evidence="9">
    <location>
        <position position="162"/>
    </location>
    <ligand>
        <name>5-hydroxyisourate</name>
        <dbReference type="ChEBI" id="CHEBI:18072"/>
    </ligand>
</feature>
<dbReference type="GO" id="GO:0004846">
    <property type="term" value="F:urate oxidase activity"/>
    <property type="evidence" value="ECO:0007669"/>
    <property type="project" value="UniProtKB-EC"/>
</dbReference>
<evidence type="ECO:0000256" key="7">
    <source>
        <dbReference type="PIRNR" id="PIRNR000241"/>
    </source>
</evidence>
<feature type="binding site" evidence="9">
    <location>
        <position position="234"/>
    </location>
    <ligand>
        <name>5-hydroxyisourate</name>
        <dbReference type="ChEBI" id="CHEBI:18072"/>
    </ligand>
</feature>
<comment type="function">
    <text evidence="7 10">Catalyzes the oxidation of uric acid to 5-hydroxyisourate, which is further processed to form (S)-allantoin.</text>
</comment>
<evidence type="ECO:0000313" key="12">
    <source>
        <dbReference type="Proteomes" id="UP000761534"/>
    </source>
</evidence>
<evidence type="ECO:0000256" key="1">
    <source>
        <dbReference type="ARBA" id="ARBA00004275"/>
    </source>
</evidence>
<feature type="binding site" evidence="9">
    <location>
        <position position="261"/>
    </location>
    <ligand>
        <name>5-hydroxyisourate</name>
        <dbReference type="ChEBI" id="CHEBI:18072"/>
    </ligand>
</feature>
<proteinExistence type="inferred from homology"/>
<evidence type="ECO:0000313" key="11">
    <source>
        <dbReference type="EMBL" id="KAA8908038.1"/>
    </source>
</evidence>
<dbReference type="GO" id="GO:0019628">
    <property type="term" value="P:urate catabolic process"/>
    <property type="evidence" value="ECO:0007669"/>
    <property type="project" value="UniProtKB-UniPathway"/>
</dbReference>
<dbReference type="InterPro" id="IPR002042">
    <property type="entry name" value="Uricase"/>
</dbReference>
<dbReference type="EC" id="1.7.3.3" evidence="7 10"/>
<keyword evidence="12" id="KW-1185">Reference proteome</keyword>
<feature type="active site" description="Charge relay system" evidence="8">
    <location>
        <position position="263"/>
    </location>
</feature>
<feature type="binding site" evidence="9">
    <location>
        <position position="162"/>
    </location>
    <ligand>
        <name>urate</name>
        <dbReference type="ChEBI" id="CHEBI:17775"/>
    </ligand>
</feature>
<feature type="binding site" evidence="9">
    <location>
        <position position="261"/>
    </location>
    <ligand>
        <name>O2</name>
        <dbReference type="ChEBI" id="CHEBI:15379"/>
    </ligand>
</feature>
<protein>
    <recommendedName>
        <fullName evidence="7 10">Uricase</fullName>
        <ecNumber evidence="7 10">1.7.3.3</ecNumber>
    </recommendedName>
    <alternativeName>
        <fullName evidence="7">Urate oxidase</fullName>
    </alternativeName>
</protein>
<dbReference type="AlphaFoldDB" id="A0A642UYA3"/>
<keyword evidence="4 7" id="KW-0659">Purine metabolism</keyword>
<comment type="pathway">
    <text evidence="2 7">Purine metabolism; urate degradation; (S)-allantoin from urate: step 1/3.</text>
</comment>
<feature type="binding site" evidence="9">
    <location>
        <position position="59"/>
    </location>
    <ligand>
        <name>urate</name>
        <dbReference type="ChEBI" id="CHEBI:17775"/>
    </ligand>
</feature>
<name>A0A642UYA3_9ASCO</name>
<dbReference type="EMBL" id="SWFS01000372">
    <property type="protein sequence ID" value="KAA8908038.1"/>
    <property type="molecule type" value="Genomic_DNA"/>
</dbReference>
<keyword evidence="5 7" id="KW-0560">Oxidoreductase</keyword>
<evidence type="ECO:0000256" key="9">
    <source>
        <dbReference type="PIRSR" id="PIRSR000241-2"/>
    </source>
</evidence>
<dbReference type="Pfam" id="PF01014">
    <property type="entry name" value="Uricase"/>
    <property type="match status" value="2"/>
</dbReference>